<evidence type="ECO:0000313" key="2">
    <source>
        <dbReference type="Proteomes" id="UP001476950"/>
    </source>
</evidence>
<protein>
    <submittedName>
        <fullName evidence="1">Uncharacterized protein</fullName>
    </submittedName>
</protein>
<organism evidence="1 2">
    <name type="scientific">Stenomitos frigidus AS-A4</name>
    <dbReference type="NCBI Taxonomy" id="2933935"/>
    <lineage>
        <taxon>Bacteria</taxon>
        <taxon>Bacillati</taxon>
        <taxon>Cyanobacteriota</taxon>
        <taxon>Cyanophyceae</taxon>
        <taxon>Leptolyngbyales</taxon>
        <taxon>Leptolyngbyaceae</taxon>
        <taxon>Stenomitos</taxon>
    </lineage>
</organism>
<gene>
    <name evidence="1" type="ORF">NDI38_18960</name>
</gene>
<dbReference type="RefSeq" id="WP_190449075.1">
    <property type="nucleotide sequence ID" value="NZ_JAMPLM010000019.1"/>
</dbReference>
<accession>A0ABV0KMP7</accession>
<evidence type="ECO:0000313" key="1">
    <source>
        <dbReference type="EMBL" id="MEP1060517.1"/>
    </source>
</evidence>
<sequence>MTPSNGSNRLTIAQVIDRIMRSGRITRLDKDFFFHAMLAEVPLTQAEQNQVRNVFDRLSMGLLRVVE</sequence>
<dbReference type="EMBL" id="JAMPLM010000019">
    <property type="protein sequence ID" value="MEP1060517.1"/>
    <property type="molecule type" value="Genomic_DNA"/>
</dbReference>
<proteinExistence type="predicted"/>
<name>A0ABV0KMP7_9CYAN</name>
<comment type="caution">
    <text evidence="1">The sequence shown here is derived from an EMBL/GenBank/DDBJ whole genome shotgun (WGS) entry which is preliminary data.</text>
</comment>
<keyword evidence="2" id="KW-1185">Reference proteome</keyword>
<dbReference type="Proteomes" id="UP001476950">
    <property type="component" value="Unassembled WGS sequence"/>
</dbReference>
<reference evidence="1 2" key="1">
    <citation type="submission" date="2022-04" db="EMBL/GenBank/DDBJ databases">
        <title>Positive selection, recombination, and allopatry shape intraspecific diversity of widespread and dominant cyanobacteria.</title>
        <authorList>
            <person name="Wei J."/>
            <person name="Shu W."/>
            <person name="Hu C."/>
        </authorList>
    </citation>
    <scope>NUCLEOTIDE SEQUENCE [LARGE SCALE GENOMIC DNA]</scope>
    <source>
        <strain evidence="1 2">AS-A4</strain>
    </source>
</reference>